<comment type="caution">
    <text evidence="3">The sequence shown here is derived from an EMBL/GenBank/DDBJ whole genome shotgun (WGS) entry which is preliminary data.</text>
</comment>
<dbReference type="RefSeq" id="WP_308714821.1">
    <property type="nucleotide sequence ID" value="NZ_JAVHUY010000023.1"/>
</dbReference>
<dbReference type="Gene3D" id="3.40.50.12020">
    <property type="entry name" value="Uncharacterised protein family UPF0261, NN domain"/>
    <property type="match status" value="1"/>
</dbReference>
<evidence type="ECO:0000259" key="2">
    <source>
        <dbReference type="Pfam" id="PF23189"/>
    </source>
</evidence>
<evidence type="ECO:0000259" key="1">
    <source>
        <dbReference type="Pfam" id="PF06792"/>
    </source>
</evidence>
<dbReference type="PANTHER" id="PTHR31862:SF1">
    <property type="entry name" value="UPF0261 DOMAIN PROTEIN (AFU_ORTHOLOGUE AFUA_1G10120)"/>
    <property type="match status" value="1"/>
</dbReference>
<name>A0ABU0ZKH2_9ACTN</name>
<dbReference type="CDD" id="cd15488">
    <property type="entry name" value="Tm-1-like"/>
    <property type="match status" value="1"/>
</dbReference>
<dbReference type="Pfam" id="PF06792">
    <property type="entry name" value="UPF0261"/>
    <property type="match status" value="1"/>
</dbReference>
<dbReference type="PANTHER" id="PTHR31862">
    <property type="entry name" value="UPF0261 DOMAIN PROTEIN (AFU_ORTHOLOGUE AFUA_1G10120)"/>
    <property type="match status" value="1"/>
</dbReference>
<dbReference type="InterPro" id="IPR008322">
    <property type="entry name" value="UPF0261"/>
</dbReference>
<dbReference type="Proteomes" id="UP001230908">
    <property type="component" value="Unassembled WGS sequence"/>
</dbReference>
<dbReference type="Gene3D" id="3.40.50.12030">
    <property type="entry name" value="Uncharacterised protein family UPF0261, NC domain"/>
    <property type="match status" value="1"/>
</dbReference>
<keyword evidence="4" id="KW-1185">Reference proteome</keyword>
<accession>A0ABU0ZKH2</accession>
<dbReference type="NCBIfam" id="NF002674">
    <property type="entry name" value="PRK02399.1-2"/>
    <property type="match status" value="1"/>
</dbReference>
<organism evidence="3 4">
    <name type="scientific">Phytohabitans maris</name>
    <dbReference type="NCBI Taxonomy" id="3071409"/>
    <lineage>
        <taxon>Bacteria</taxon>
        <taxon>Bacillati</taxon>
        <taxon>Actinomycetota</taxon>
        <taxon>Actinomycetes</taxon>
        <taxon>Micromonosporales</taxon>
        <taxon>Micromonosporaceae</taxon>
    </lineage>
</organism>
<evidence type="ECO:0000313" key="4">
    <source>
        <dbReference type="Proteomes" id="UP001230908"/>
    </source>
</evidence>
<dbReference type="InterPro" id="IPR056778">
    <property type="entry name" value="UPF0261_C"/>
</dbReference>
<dbReference type="PIRSF" id="PIRSF033271">
    <property type="entry name" value="UCP033271"/>
    <property type="match status" value="1"/>
</dbReference>
<sequence length="414" mass="43313">MSTDRPSVAVIGSLDTKSEEFAYALTILRRAGIDPVMIDCGVVGDPAWQPDIGADEVARAAGHSLAEMRGRRHEAGERGRIIEQMAQGTAVVTRRLYDEGRIAGAFGMGGGQGSTMVSASLRALPVGVPKMLLSTMTPDNAGGYFGGHDLAFLYSIADISGLNRVTRQAIANAANAVAGMVLQRPDATPSTAPLIGITMFGTTTRAGHRIQERLHAAGFETVVFHAVGSGGRVLDGMIDAGEIAGVVDLTPSEVTDDLFGGVFTAGPDRMRAATRAAIPRVVVPGAAAQITFGARPTVPGRFLTPNRVLLSHSPTVTIVRANATECAQIGKELMDRIDGAVATEVVLPRGGLSDYEMAGAALDDPDADEALFDAVRASAPAGVPVLDRPEDINAPTFADFVVDRFLALWNRSLT</sequence>
<feature type="domain" description="UPF0261" evidence="1">
    <location>
        <begin position="6"/>
        <end position="183"/>
    </location>
</feature>
<gene>
    <name evidence="3" type="ORF">RB614_23770</name>
</gene>
<dbReference type="Pfam" id="PF23189">
    <property type="entry name" value="UPF0261_C"/>
    <property type="match status" value="1"/>
</dbReference>
<feature type="domain" description="UPF0261" evidence="2">
    <location>
        <begin position="193"/>
        <end position="408"/>
    </location>
</feature>
<protein>
    <submittedName>
        <fullName evidence="3">Tm-1-like ATP-binding domain-containing protein</fullName>
    </submittedName>
</protein>
<dbReference type="EMBL" id="JAVHUY010000023">
    <property type="protein sequence ID" value="MDQ7907543.1"/>
    <property type="molecule type" value="Genomic_DNA"/>
</dbReference>
<dbReference type="InterPro" id="IPR044122">
    <property type="entry name" value="UPF0261_N"/>
</dbReference>
<dbReference type="InterPro" id="IPR051353">
    <property type="entry name" value="Tobamovirus_resist_UPF0261"/>
</dbReference>
<proteinExistence type="predicted"/>
<reference evidence="3 4" key="1">
    <citation type="submission" date="2023-08" db="EMBL/GenBank/DDBJ databases">
        <title>Phytohabitans sansha sp. nov., isolated from marine sediment.</title>
        <authorList>
            <person name="Zhao Y."/>
            <person name="Yi K."/>
        </authorList>
    </citation>
    <scope>NUCLEOTIDE SEQUENCE [LARGE SCALE GENOMIC DNA]</scope>
    <source>
        <strain evidence="3 4">ZYX-F-186</strain>
    </source>
</reference>
<evidence type="ECO:0000313" key="3">
    <source>
        <dbReference type="EMBL" id="MDQ7907543.1"/>
    </source>
</evidence>